<feature type="non-terminal residue" evidence="1">
    <location>
        <position position="87"/>
    </location>
</feature>
<accession>A0A7J6X883</accession>
<sequence length="87" mass="10312">MVAEPILPLRVRLVFFFPLSGRITQQIWKEFKQWLKFDMGEPVRDVCLQWCHYAIHVQLICDSCCGRSQSWLNLSQRGNQKLMQIDS</sequence>
<protein>
    <submittedName>
        <fullName evidence="1">Uncharacterized protein</fullName>
    </submittedName>
</protein>
<evidence type="ECO:0000313" key="1">
    <source>
        <dbReference type="EMBL" id="KAF5205839.1"/>
    </source>
</evidence>
<organism evidence="1 2">
    <name type="scientific">Thalictrum thalictroides</name>
    <name type="common">Rue-anemone</name>
    <name type="synonym">Anemone thalictroides</name>
    <dbReference type="NCBI Taxonomy" id="46969"/>
    <lineage>
        <taxon>Eukaryota</taxon>
        <taxon>Viridiplantae</taxon>
        <taxon>Streptophyta</taxon>
        <taxon>Embryophyta</taxon>
        <taxon>Tracheophyta</taxon>
        <taxon>Spermatophyta</taxon>
        <taxon>Magnoliopsida</taxon>
        <taxon>Ranunculales</taxon>
        <taxon>Ranunculaceae</taxon>
        <taxon>Thalictroideae</taxon>
        <taxon>Thalictrum</taxon>
    </lineage>
</organism>
<comment type="caution">
    <text evidence="1">The sequence shown here is derived from an EMBL/GenBank/DDBJ whole genome shotgun (WGS) entry which is preliminary data.</text>
</comment>
<dbReference type="AlphaFoldDB" id="A0A7J6X883"/>
<evidence type="ECO:0000313" key="2">
    <source>
        <dbReference type="Proteomes" id="UP000554482"/>
    </source>
</evidence>
<name>A0A7J6X883_THATH</name>
<dbReference type="Proteomes" id="UP000554482">
    <property type="component" value="Unassembled WGS sequence"/>
</dbReference>
<proteinExistence type="predicted"/>
<keyword evidence="2" id="KW-1185">Reference proteome</keyword>
<gene>
    <name evidence="1" type="ORF">FRX31_004574</name>
</gene>
<reference evidence="1 2" key="1">
    <citation type="submission" date="2020-06" db="EMBL/GenBank/DDBJ databases">
        <title>Transcriptomic and genomic resources for Thalictrum thalictroides and T. hernandezii: Facilitating candidate gene discovery in an emerging model plant lineage.</title>
        <authorList>
            <person name="Arias T."/>
            <person name="Riano-Pachon D.M."/>
            <person name="Di Stilio V.S."/>
        </authorList>
    </citation>
    <scope>NUCLEOTIDE SEQUENCE [LARGE SCALE GENOMIC DNA]</scope>
    <source>
        <strain evidence="2">cv. WT478/WT964</strain>
        <tissue evidence="1">Leaves</tissue>
    </source>
</reference>
<dbReference type="EMBL" id="JABWDY010003584">
    <property type="protein sequence ID" value="KAF5205839.1"/>
    <property type="molecule type" value="Genomic_DNA"/>
</dbReference>